<reference evidence="7" key="1">
    <citation type="submission" date="2016-10" db="EMBL/GenBank/DDBJ databases">
        <authorList>
            <person name="Varghese N."/>
        </authorList>
    </citation>
    <scope>NUCLEOTIDE SEQUENCE [LARGE SCALE GENOMIC DNA]</scope>
    <source>
        <strain evidence="7">Nsp8</strain>
    </source>
</reference>
<dbReference type="InterPro" id="IPR017584">
    <property type="entry name" value="Pyridine_nucleo_diS_OxRdtase_N"/>
</dbReference>
<dbReference type="GO" id="GO:0016301">
    <property type="term" value="F:kinase activity"/>
    <property type="evidence" value="ECO:0007669"/>
    <property type="project" value="UniProtKB-KW"/>
</dbReference>
<gene>
    <name evidence="6" type="ORF">SAMN05216386_2110</name>
</gene>
<keyword evidence="6" id="KW-0808">Transferase</keyword>
<dbReference type="AlphaFoldDB" id="A0A1I5CRM2"/>
<dbReference type="Proteomes" id="UP000183107">
    <property type="component" value="Unassembled WGS sequence"/>
</dbReference>
<keyword evidence="4" id="KW-0560">Oxidoreductase</keyword>
<dbReference type="InterPro" id="IPR036188">
    <property type="entry name" value="FAD/NAD-bd_sf"/>
</dbReference>
<dbReference type="GO" id="GO:0019646">
    <property type="term" value="P:aerobic electron transport chain"/>
    <property type="evidence" value="ECO:0007669"/>
    <property type="project" value="TreeGrafter"/>
</dbReference>
<keyword evidence="6" id="KW-0418">Kinase</keyword>
<dbReference type="GO" id="GO:0003955">
    <property type="term" value="F:NAD(P)H dehydrogenase (quinone) activity"/>
    <property type="evidence" value="ECO:0007669"/>
    <property type="project" value="TreeGrafter"/>
</dbReference>
<dbReference type="NCBIfam" id="TIGR03169">
    <property type="entry name" value="Nterm_to_SelD"/>
    <property type="match status" value="1"/>
</dbReference>
<proteinExistence type="predicted"/>
<organism evidence="6 7">
    <name type="scientific">Nitrosospira briensis</name>
    <dbReference type="NCBI Taxonomy" id="35799"/>
    <lineage>
        <taxon>Bacteria</taxon>
        <taxon>Pseudomonadati</taxon>
        <taxon>Pseudomonadota</taxon>
        <taxon>Betaproteobacteria</taxon>
        <taxon>Nitrosomonadales</taxon>
        <taxon>Nitrosomonadaceae</taxon>
        <taxon>Nitrosospira</taxon>
    </lineage>
</organism>
<protein>
    <submittedName>
        <fullName evidence="6">Selenide, water dikinase</fullName>
    </submittedName>
</protein>
<feature type="domain" description="FAD/NAD(P)-binding" evidence="5">
    <location>
        <begin position="31"/>
        <end position="326"/>
    </location>
</feature>
<dbReference type="EMBL" id="FOVJ01000004">
    <property type="protein sequence ID" value="SFN89567.1"/>
    <property type="molecule type" value="Genomic_DNA"/>
</dbReference>
<dbReference type="Pfam" id="PF07992">
    <property type="entry name" value="Pyr_redox_2"/>
    <property type="match status" value="1"/>
</dbReference>
<dbReference type="PANTHER" id="PTHR42913:SF9">
    <property type="entry name" value="SLR1591 PROTEIN"/>
    <property type="match status" value="1"/>
</dbReference>
<evidence type="ECO:0000256" key="2">
    <source>
        <dbReference type="ARBA" id="ARBA00022630"/>
    </source>
</evidence>
<dbReference type="PANTHER" id="PTHR42913">
    <property type="entry name" value="APOPTOSIS-INDUCING FACTOR 1"/>
    <property type="match status" value="1"/>
</dbReference>
<keyword evidence="7" id="KW-1185">Reference proteome</keyword>
<dbReference type="InterPro" id="IPR051169">
    <property type="entry name" value="NADH-Q_oxidoreductase"/>
</dbReference>
<keyword evidence="2" id="KW-0285">Flavoprotein</keyword>
<evidence type="ECO:0000313" key="6">
    <source>
        <dbReference type="EMBL" id="SFN89567.1"/>
    </source>
</evidence>
<accession>A0A1I5CRM2</accession>
<evidence type="ECO:0000256" key="1">
    <source>
        <dbReference type="ARBA" id="ARBA00001974"/>
    </source>
</evidence>
<evidence type="ECO:0000256" key="3">
    <source>
        <dbReference type="ARBA" id="ARBA00022827"/>
    </source>
</evidence>
<dbReference type="Gene3D" id="3.50.50.100">
    <property type="match status" value="1"/>
</dbReference>
<name>A0A1I5CRM2_9PROT</name>
<sequence>MDETETSTRKSGHSILNCMANSSGVSAPRELILIGGGHTHVLLLRELGKNPLRTVRLTLVSDVKDAPYSGMLPGHISGIYSRAEMQIDLPRLCNFAGARFIHAKVLGLDLARKQVLLPDNVAPVAADLVSINVGGTPSMEDVAGAEPWAIPAKPVPELLRGWQRAVATAPGGMGPFHIVIVGGGAGGVELALAMHSQVGHKAAFTIIHGAPQLLPGHNSGVHRVMSRLLEKRGIATIMNARVVEVVADSVRLDDGRCLPADFTFWVTRIAPPAWLAESGLDTTPDGFVRTGPTLQAINYSWIFAAGDVVAIEGQKLPKSGVFAVRMAKPLENNLRAYLSGNSLRNYKPQRRSLSLIGTADGRAVASYGCLAGRSVLFWHWKTWIDRRFMRQFQNLPVPFSSIP</sequence>
<evidence type="ECO:0000259" key="5">
    <source>
        <dbReference type="Pfam" id="PF07992"/>
    </source>
</evidence>
<dbReference type="OrthoDB" id="9767928at2"/>
<comment type="cofactor">
    <cofactor evidence="1">
        <name>FAD</name>
        <dbReference type="ChEBI" id="CHEBI:57692"/>
    </cofactor>
</comment>
<evidence type="ECO:0000256" key="4">
    <source>
        <dbReference type="ARBA" id="ARBA00023002"/>
    </source>
</evidence>
<keyword evidence="3" id="KW-0274">FAD</keyword>
<evidence type="ECO:0000313" key="7">
    <source>
        <dbReference type="Proteomes" id="UP000183107"/>
    </source>
</evidence>
<dbReference type="RefSeq" id="WP_083396749.1">
    <property type="nucleotide sequence ID" value="NZ_FOVJ01000004.1"/>
</dbReference>
<dbReference type="SUPFAM" id="SSF51905">
    <property type="entry name" value="FAD/NAD(P)-binding domain"/>
    <property type="match status" value="2"/>
</dbReference>
<dbReference type="InterPro" id="IPR023753">
    <property type="entry name" value="FAD/NAD-binding_dom"/>
</dbReference>